<evidence type="ECO:0000313" key="1">
    <source>
        <dbReference type="EMBL" id="KAK9858861.1"/>
    </source>
</evidence>
<protein>
    <submittedName>
        <fullName evidence="1">Uncharacterized protein</fullName>
    </submittedName>
</protein>
<keyword evidence="2" id="KW-1185">Reference proteome</keyword>
<dbReference type="EMBL" id="JALJOV010000902">
    <property type="protein sequence ID" value="KAK9858861.1"/>
    <property type="molecule type" value="Genomic_DNA"/>
</dbReference>
<dbReference type="AlphaFoldDB" id="A0AAW1SUF0"/>
<dbReference type="Proteomes" id="UP001485043">
    <property type="component" value="Unassembled WGS sequence"/>
</dbReference>
<proteinExistence type="predicted"/>
<sequence>MDVVLPHHLPLQGEDGESVDHGMIEPELLFGSQGWCETEQPAHKCACVLDGLAGTLCETVCTYRTFAEDNYTQWPDWVYRSEPALHEMLLHSAHRTLDPEQADFFYVPVYTSWADTPWFGPAGQTSDGGPGDLLDSIDSILPSALHVAGALEPGMER</sequence>
<accession>A0AAW1SUF0</accession>
<gene>
    <name evidence="1" type="ORF">WJX84_000344</name>
</gene>
<evidence type="ECO:0000313" key="2">
    <source>
        <dbReference type="Proteomes" id="UP001485043"/>
    </source>
</evidence>
<organism evidence="1 2">
    <name type="scientific">Apatococcus fuscideae</name>
    <dbReference type="NCBI Taxonomy" id="2026836"/>
    <lineage>
        <taxon>Eukaryota</taxon>
        <taxon>Viridiplantae</taxon>
        <taxon>Chlorophyta</taxon>
        <taxon>core chlorophytes</taxon>
        <taxon>Trebouxiophyceae</taxon>
        <taxon>Chlorellales</taxon>
        <taxon>Chlorellaceae</taxon>
        <taxon>Apatococcus</taxon>
    </lineage>
</organism>
<comment type="caution">
    <text evidence="1">The sequence shown here is derived from an EMBL/GenBank/DDBJ whole genome shotgun (WGS) entry which is preliminary data.</text>
</comment>
<reference evidence="1 2" key="1">
    <citation type="journal article" date="2024" name="Nat. Commun.">
        <title>Phylogenomics reveals the evolutionary origins of lichenization in chlorophyte algae.</title>
        <authorList>
            <person name="Puginier C."/>
            <person name="Libourel C."/>
            <person name="Otte J."/>
            <person name="Skaloud P."/>
            <person name="Haon M."/>
            <person name="Grisel S."/>
            <person name="Petersen M."/>
            <person name="Berrin J.G."/>
            <person name="Delaux P.M."/>
            <person name="Dal Grande F."/>
            <person name="Keller J."/>
        </authorList>
    </citation>
    <scope>NUCLEOTIDE SEQUENCE [LARGE SCALE GENOMIC DNA]</scope>
    <source>
        <strain evidence="1 2">SAG 2523</strain>
    </source>
</reference>
<name>A0AAW1SUF0_9CHLO</name>